<dbReference type="Proteomes" id="UP001470230">
    <property type="component" value="Unassembled WGS sequence"/>
</dbReference>
<evidence type="ECO:0000313" key="3">
    <source>
        <dbReference type="Proteomes" id="UP001470230"/>
    </source>
</evidence>
<comment type="caution">
    <text evidence="2">The sequence shown here is derived from an EMBL/GenBank/DDBJ whole genome shotgun (WGS) entry which is preliminary data.</text>
</comment>
<organism evidence="2 3">
    <name type="scientific">Tritrichomonas musculus</name>
    <dbReference type="NCBI Taxonomy" id="1915356"/>
    <lineage>
        <taxon>Eukaryota</taxon>
        <taxon>Metamonada</taxon>
        <taxon>Parabasalia</taxon>
        <taxon>Tritrichomonadida</taxon>
        <taxon>Tritrichomonadidae</taxon>
        <taxon>Tritrichomonas</taxon>
    </lineage>
</organism>
<proteinExistence type="predicted"/>
<keyword evidence="3" id="KW-1185">Reference proteome</keyword>
<evidence type="ECO:0000256" key="1">
    <source>
        <dbReference type="SAM" id="Coils"/>
    </source>
</evidence>
<evidence type="ECO:0000313" key="2">
    <source>
        <dbReference type="EMBL" id="KAK8892684.1"/>
    </source>
</evidence>
<gene>
    <name evidence="2" type="ORF">M9Y10_029924</name>
</gene>
<protein>
    <recommendedName>
        <fullName evidence="4">BTB domain-containing protein</fullName>
    </recommendedName>
</protein>
<sequence length="282" mass="33670">MTSKFILNSDEIEISKFFLKIGEIKNKDIPNQLMEKPYEIKSKVSSEVFKSFIEYLDKGTIPEIHMDNLYEFSLINQEFQVDYISDLLQEKRNKFRRIEEIIENHDNSNNQVDLGQCIAQLYEQIEQLQRDLENQKIENQSIFNEIRTKIDQNEELMLQKNLFFESLINEKYEELRDSIQEVNRNLNSNQSLSSAQERINQEYSNSIETLRNNFSSLNDQFASNRDQVNQLERDINFCLEKINQQLPQHQSLINNCVTKAILFHVFNQIYIFLFYLIRVLIL</sequence>
<keyword evidence="1" id="KW-0175">Coiled coil</keyword>
<name>A0ABR2KNP1_9EUKA</name>
<dbReference type="EMBL" id="JAPFFF010000004">
    <property type="protein sequence ID" value="KAK8892684.1"/>
    <property type="molecule type" value="Genomic_DNA"/>
</dbReference>
<accession>A0ABR2KNP1</accession>
<feature type="coiled-coil region" evidence="1">
    <location>
        <begin position="88"/>
        <end position="220"/>
    </location>
</feature>
<evidence type="ECO:0008006" key="4">
    <source>
        <dbReference type="Google" id="ProtNLM"/>
    </source>
</evidence>
<reference evidence="2 3" key="1">
    <citation type="submission" date="2024-04" db="EMBL/GenBank/DDBJ databases">
        <title>Tritrichomonas musculus Genome.</title>
        <authorList>
            <person name="Alves-Ferreira E."/>
            <person name="Grigg M."/>
            <person name="Lorenzi H."/>
            <person name="Galac M."/>
        </authorList>
    </citation>
    <scope>NUCLEOTIDE SEQUENCE [LARGE SCALE GENOMIC DNA]</scope>
    <source>
        <strain evidence="2 3">EAF2021</strain>
    </source>
</reference>